<evidence type="ECO:0000313" key="5">
    <source>
        <dbReference type="EMBL" id="KAL3879826.1"/>
    </source>
</evidence>
<keyword evidence="2" id="KW-0175">Coiled coil</keyword>
<accession>A0ABD3X284</accession>
<evidence type="ECO:0000313" key="6">
    <source>
        <dbReference type="Proteomes" id="UP001634394"/>
    </source>
</evidence>
<proteinExistence type="inferred from homology"/>
<feature type="compositionally biased region" description="Low complexity" evidence="3">
    <location>
        <begin position="45"/>
        <end position="54"/>
    </location>
</feature>
<feature type="compositionally biased region" description="Basic and acidic residues" evidence="3">
    <location>
        <begin position="115"/>
        <end position="126"/>
    </location>
</feature>
<gene>
    <name evidence="5" type="ORF">ACJMK2_032105</name>
</gene>
<comment type="caution">
    <text evidence="5">The sequence shown here is derived from an EMBL/GenBank/DDBJ whole genome shotgun (WGS) entry which is preliminary data.</text>
</comment>
<dbReference type="InterPro" id="IPR040246">
    <property type="entry name" value="C16orf87-like"/>
</dbReference>
<dbReference type="AlphaFoldDB" id="A0ABD3X284"/>
<feature type="region of interest" description="Disordered" evidence="3">
    <location>
        <begin position="33"/>
        <end position="126"/>
    </location>
</feature>
<dbReference type="Proteomes" id="UP001634394">
    <property type="component" value="Unassembled WGS sequence"/>
</dbReference>
<feature type="compositionally biased region" description="Basic residues" evidence="3">
    <location>
        <begin position="65"/>
        <end position="74"/>
    </location>
</feature>
<evidence type="ECO:0000259" key="4">
    <source>
        <dbReference type="Pfam" id="PF10571"/>
    </source>
</evidence>
<feature type="domain" description="UPF0547" evidence="4">
    <location>
        <begin position="19"/>
        <end position="43"/>
    </location>
</feature>
<dbReference type="PANTHER" id="PTHR31101">
    <property type="entry name" value="UPF0547 PROTEIN C16ORF87"/>
    <property type="match status" value="1"/>
</dbReference>
<dbReference type="EMBL" id="JBJQND010000004">
    <property type="protein sequence ID" value="KAL3879826.1"/>
    <property type="molecule type" value="Genomic_DNA"/>
</dbReference>
<evidence type="ECO:0000256" key="2">
    <source>
        <dbReference type="ARBA" id="ARBA00023054"/>
    </source>
</evidence>
<organism evidence="5 6">
    <name type="scientific">Sinanodonta woodiana</name>
    <name type="common">Chinese pond mussel</name>
    <name type="synonym">Anodonta woodiana</name>
    <dbReference type="NCBI Taxonomy" id="1069815"/>
    <lineage>
        <taxon>Eukaryota</taxon>
        <taxon>Metazoa</taxon>
        <taxon>Spiralia</taxon>
        <taxon>Lophotrochozoa</taxon>
        <taxon>Mollusca</taxon>
        <taxon>Bivalvia</taxon>
        <taxon>Autobranchia</taxon>
        <taxon>Heteroconchia</taxon>
        <taxon>Palaeoheterodonta</taxon>
        <taxon>Unionida</taxon>
        <taxon>Unionoidea</taxon>
        <taxon>Unionidae</taxon>
        <taxon>Unioninae</taxon>
        <taxon>Sinanodonta</taxon>
    </lineage>
</organism>
<keyword evidence="6" id="KW-1185">Reference proteome</keyword>
<evidence type="ECO:0000256" key="3">
    <source>
        <dbReference type="SAM" id="MobiDB-lite"/>
    </source>
</evidence>
<evidence type="ECO:0000256" key="1">
    <source>
        <dbReference type="ARBA" id="ARBA00008336"/>
    </source>
</evidence>
<dbReference type="Pfam" id="PF10571">
    <property type="entry name" value="UPF0547"/>
    <property type="match status" value="1"/>
</dbReference>
<sequence>MCAKMGKIMRRRFDRTVVKKCPECKKQIPVACKSCPSCGHQFSTSKIKSPIKSSPEPEDNDSPSKRRRTKRTKREKPDFFNPLDRRFKRERKRKESTSDESPRKKRGRPKGSIMPKKEEEKETKPPVEVDVFADLPSEKAVQFSIILAEINRKFTLQKFCPT</sequence>
<name>A0ABD3X284_SINWO</name>
<feature type="compositionally biased region" description="Basic and acidic residues" evidence="3">
    <location>
        <begin position="75"/>
        <end position="102"/>
    </location>
</feature>
<dbReference type="InterPro" id="IPR018886">
    <property type="entry name" value="UPF0547"/>
</dbReference>
<protein>
    <recommendedName>
        <fullName evidence="4">UPF0547 domain-containing protein</fullName>
    </recommendedName>
</protein>
<reference evidence="5 6" key="1">
    <citation type="submission" date="2024-11" db="EMBL/GenBank/DDBJ databases">
        <title>Chromosome-level genome assembly of the freshwater bivalve Anodonta woodiana.</title>
        <authorList>
            <person name="Chen X."/>
        </authorList>
    </citation>
    <scope>NUCLEOTIDE SEQUENCE [LARGE SCALE GENOMIC DNA]</scope>
    <source>
        <strain evidence="5">MN2024</strain>
        <tissue evidence="5">Gills</tissue>
    </source>
</reference>
<comment type="similarity">
    <text evidence="1">Belongs to the UPF0547 family.</text>
</comment>